<reference evidence="7" key="2">
    <citation type="submission" date="2017-05" db="EMBL/GenBank/DDBJ databases">
        <authorList>
            <consortium name="The Broad Institute Genomics Platform"/>
            <consortium name="The Broad Institute Genomic Center for Infectious Diseases"/>
            <person name="Earl A."/>
            <person name="Manson A."/>
            <person name="Schwartman J."/>
            <person name="Gilmore M."/>
            <person name="Abouelleil A."/>
            <person name="Cao P."/>
            <person name="Chapman S."/>
            <person name="Cusick C."/>
            <person name="Shea T."/>
            <person name="Young S."/>
            <person name="Neafsey D."/>
            <person name="Nusbaum C."/>
            <person name="Birren B."/>
        </authorList>
    </citation>
    <scope>NUCLEOTIDE SEQUENCE</scope>
    <source>
        <strain evidence="7">9E7_DIV0242</strain>
    </source>
</reference>
<evidence type="ECO:0000256" key="2">
    <source>
        <dbReference type="ARBA" id="ARBA00013457"/>
    </source>
</evidence>
<dbReference type="CDD" id="cd04730">
    <property type="entry name" value="NPD_like"/>
    <property type="match status" value="1"/>
</dbReference>
<reference evidence="7" key="3">
    <citation type="submission" date="2024-03" db="EMBL/GenBank/DDBJ databases">
        <title>The Genome Sequence of Enterococcus sp. DIV0242b.</title>
        <authorList>
            <consortium name="The Broad Institute Genomics Platform"/>
            <consortium name="The Broad Institute Microbial Omics Core"/>
            <consortium name="The Broad Institute Genomic Center for Infectious Diseases"/>
            <person name="Earl A."/>
            <person name="Manson A."/>
            <person name="Gilmore M."/>
            <person name="Schwartman J."/>
            <person name="Shea T."/>
            <person name="Abouelleil A."/>
            <person name="Cao P."/>
            <person name="Chapman S."/>
            <person name="Cusick C."/>
            <person name="Young S."/>
            <person name="Neafsey D."/>
            <person name="Nusbaum C."/>
            <person name="Birren B."/>
        </authorList>
    </citation>
    <scope>NUCLEOTIDE SEQUENCE</scope>
    <source>
        <strain evidence="7">9E7_DIV0242</strain>
    </source>
</reference>
<evidence type="ECO:0000313" key="6">
    <source>
        <dbReference type="EMBL" id="OTP06793.1"/>
    </source>
</evidence>
<dbReference type="RefSeq" id="WP_086351126.1">
    <property type="nucleotide sequence ID" value="NZ_CP147247.1"/>
</dbReference>
<evidence type="ECO:0000313" key="7">
    <source>
        <dbReference type="EMBL" id="WYJ91266.1"/>
    </source>
</evidence>
<keyword evidence="4" id="KW-0288">FMN</keyword>
<keyword evidence="5" id="KW-0560">Oxidoreductase</keyword>
<name>A0A242JV58_9ENTE</name>
<dbReference type="PANTHER" id="PTHR32332">
    <property type="entry name" value="2-NITROPROPANE DIOXYGENASE"/>
    <property type="match status" value="1"/>
</dbReference>
<keyword evidence="8" id="KW-1185">Reference proteome</keyword>
<organism evidence="6">
    <name type="scientific">Candidatus Enterococcus clewellii</name>
    <dbReference type="NCBI Taxonomy" id="1834193"/>
    <lineage>
        <taxon>Bacteria</taxon>
        <taxon>Bacillati</taxon>
        <taxon>Bacillota</taxon>
        <taxon>Bacilli</taxon>
        <taxon>Lactobacillales</taxon>
        <taxon>Enterococcaceae</taxon>
        <taxon>Enterococcus</taxon>
    </lineage>
</organism>
<evidence type="ECO:0000256" key="4">
    <source>
        <dbReference type="ARBA" id="ARBA00022643"/>
    </source>
</evidence>
<dbReference type="GO" id="GO:0018580">
    <property type="term" value="F:nitronate monooxygenase activity"/>
    <property type="evidence" value="ECO:0007669"/>
    <property type="project" value="InterPro"/>
</dbReference>
<dbReference type="InterPro" id="IPR013785">
    <property type="entry name" value="Aldolase_TIM"/>
</dbReference>
<dbReference type="Gene3D" id="3.20.20.70">
    <property type="entry name" value="Aldolase class I"/>
    <property type="match status" value="1"/>
</dbReference>
<evidence type="ECO:0000256" key="3">
    <source>
        <dbReference type="ARBA" id="ARBA00022630"/>
    </source>
</evidence>
<gene>
    <name evidence="7" type="ORF">A5888_003034</name>
    <name evidence="6" type="ORF">A5888_004166</name>
</gene>
<dbReference type="EMBL" id="CP147247">
    <property type="protein sequence ID" value="WYJ91266.1"/>
    <property type="molecule type" value="Genomic_DNA"/>
</dbReference>
<dbReference type="SUPFAM" id="SSF51412">
    <property type="entry name" value="Inosine monophosphate dehydrogenase (IMPDH)"/>
    <property type="match status" value="1"/>
</dbReference>
<dbReference type="OrthoDB" id="9778912at2"/>
<comment type="function">
    <text evidence="1">Nitronate monooxygenase that uses molecular oxygen to catalyze the oxidative denitrification of alkyl nitronates. Acts on propionate 3-nitronate (P3N), the presumed physiological substrate. Probably functions in the detoxification of P3N, a metabolic poison produced by plants and fungi as a defense mechanism.</text>
</comment>
<dbReference type="EMBL" id="NGMM01000015">
    <property type="protein sequence ID" value="OTP06793.1"/>
    <property type="molecule type" value="Genomic_DNA"/>
</dbReference>
<dbReference type="Pfam" id="PF03060">
    <property type="entry name" value="NMO"/>
    <property type="match status" value="2"/>
</dbReference>
<keyword evidence="3" id="KW-0285">Flavoprotein</keyword>
<sequence length="311" mass="32963">MSLTKLLGIKYPLFQGAMAQISRYELVSAVSNAGGLGIIASGAMDKETLRYQIQACKELTDKPFGVNLMMMMDNIAELVEVVIDEQVPVVTTGAGTPKEHVPKLKAAGIKVFPVIATVEQAKKMEAIGVDGVVAEGTEAGGHIGESGTMALVLQVAEAVSIPVIAAGGIVNGRGIVASFALGAQGVQVGTRFLASEEAPISLNYKQAIVAAQDDSTIVTGRTSRAPVRVIKNDMSKMYLEMEYHKVARDALEKLTMGSLRKAVVDGDMVNGSIMAGQISGAVDSIKPVKEIVDQMFSEAEEVMKEMPKIFY</sequence>
<dbReference type="AlphaFoldDB" id="A0A242JV58"/>
<reference evidence="6" key="1">
    <citation type="submission" date="2017-05" db="EMBL/GenBank/DDBJ databases">
        <title>The Genome Sequence of Enterococcus sp. 9E7_DIV0242.</title>
        <authorList>
            <consortium name="The Broad Institute Genomics Platform"/>
            <consortium name="The Broad Institute Genomic Center for Infectious Diseases"/>
            <person name="Earl A."/>
            <person name="Manson A."/>
            <person name="Schwartman J."/>
            <person name="Gilmore M."/>
            <person name="Abouelleil A."/>
            <person name="Cao P."/>
            <person name="Chapman S."/>
            <person name="Cusick C."/>
            <person name="Shea T."/>
            <person name="Young S."/>
            <person name="Neafsey D."/>
            <person name="Nusbaum C."/>
            <person name="Birren B."/>
        </authorList>
    </citation>
    <scope>NUCLEOTIDE SEQUENCE [LARGE SCALE GENOMIC DNA]</scope>
    <source>
        <strain evidence="6">9E7_DIV0242</strain>
    </source>
</reference>
<protein>
    <recommendedName>
        <fullName evidence="2">Probable nitronate monooxygenase</fullName>
    </recommendedName>
</protein>
<dbReference type="PANTHER" id="PTHR32332:SF20">
    <property type="entry name" value="2-NITROPROPANE DIOXYGENASE-LIKE PROTEIN"/>
    <property type="match status" value="1"/>
</dbReference>
<evidence type="ECO:0000256" key="1">
    <source>
        <dbReference type="ARBA" id="ARBA00003535"/>
    </source>
</evidence>
<dbReference type="Proteomes" id="UP000195141">
    <property type="component" value="Chromosome"/>
</dbReference>
<accession>A0A242JV58</accession>
<evidence type="ECO:0000256" key="5">
    <source>
        <dbReference type="ARBA" id="ARBA00023002"/>
    </source>
</evidence>
<proteinExistence type="predicted"/>
<dbReference type="InterPro" id="IPR004136">
    <property type="entry name" value="NMO"/>
</dbReference>
<evidence type="ECO:0000313" key="8">
    <source>
        <dbReference type="Proteomes" id="UP000195141"/>
    </source>
</evidence>